<dbReference type="Proteomes" id="UP000790580">
    <property type="component" value="Unassembled WGS sequence"/>
</dbReference>
<evidence type="ECO:0000313" key="2">
    <source>
        <dbReference type="Proteomes" id="UP000790580"/>
    </source>
</evidence>
<proteinExistence type="predicted"/>
<comment type="caution">
    <text evidence="1">The sequence shown here is derived from an EMBL/GenBank/DDBJ whole genome shotgun (WGS) entry which is preliminary data.</text>
</comment>
<organism evidence="1 2">
    <name type="scientific">Evansella alkalicola</name>
    <dbReference type="NCBI Taxonomy" id="745819"/>
    <lineage>
        <taxon>Bacteria</taxon>
        <taxon>Bacillati</taxon>
        <taxon>Bacillota</taxon>
        <taxon>Bacilli</taxon>
        <taxon>Bacillales</taxon>
        <taxon>Bacillaceae</taxon>
        <taxon>Evansella</taxon>
    </lineage>
</organism>
<gene>
    <name evidence="1" type="ORF">KS407_12565</name>
</gene>
<reference evidence="1 2" key="1">
    <citation type="submission" date="2021-06" db="EMBL/GenBank/DDBJ databases">
        <title>Bacillus sp. RD4P76, an endophyte from a halophyte.</title>
        <authorList>
            <person name="Sun J.-Q."/>
        </authorList>
    </citation>
    <scope>NUCLEOTIDE SEQUENCE [LARGE SCALE GENOMIC DNA]</scope>
    <source>
        <strain evidence="1 2">JCM 17098</strain>
    </source>
</reference>
<dbReference type="EMBL" id="JAHQCR010000050">
    <property type="protein sequence ID" value="MBU9722270.1"/>
    <property type="molecule type" value="Genomic_DNA"/>
</dbReference>
<dbReference type="RefSeq" id="WP_088076502.1">
    <property type="nucleotide sequence ID" value="NZ_JAHQCR010000050.1"/>
</dbReference>
<sequence>MNEMDLLKTILHKLAQIERQMIKKEDFEELSEQLIIQEEQIEVVHELLEDLQVNVDVKHRENINSDEILLRYIREPV</sequence>
<keyword evidence="2" id="KW-1185">Reference proteome</keyword>
<accession>A0ABS6JUL8</accession>
<name>A0ABS6JUL8_9BACI</name>
<evidence type="ECO:0000313" key="1">
    <source>
        <dbReference type="EMBL" id="MBU9722270.1"/>
    </source>
</evidence>
<protein>
    <submittedName>
        <fullName evidence="1">Uncharacterized protein</fullName>
    </submittedName>
</protein>